<dbReference type="AlphaFoldDB" id="A0AAU8G351"/>
<evidence type="ECO:0000313" key="11">
    <source>
        <dbReference type="EMBL" id="XCH30551.1"/>
    </source>
</evidence>
<keyword evidence="2 7" id="KW-0436">Ligase</keyword>
<keyword evidence="1 7" id="KW-0963">Cytoplasm</keyword>
<reference evidence="11" key="1">
    <citation type="submission" date="2024-06" db="EMBL/GenBank/DDBJ databases">
        <title>Complete genome sequence of the cellulolytic actinobacterium, Cellulosimicrobium ES-005.</title>
        <authorList>
            <person name="Matthews C.T."/>
            <person name="Underwood K.D."/>
            <person name="Ghanchi K.M."/>
            <person name="Fields S.D."/>
            <person name="Gardner S.G."/>
        </authorList>
    </citation>
    <scope>NUCLEOTIDE SEQUENCE</scope>
    <source>
        <strain evidence="11">ES-005</strain>
    </source>
</reference>
<dbReference type="InterPro" id="IPR011063">
    <property type="entry name" value="TilS/TtcA_N"/>
</dbReference>
<name>A0AAU8G351_9MICO</name>
<protein>
    <recommendedName>
        <fullName evidence="7">tRNA(Ile)-lysidine synthase</fullName>
        <ecNumber evidence="7">6.3.4.19</ecNumber>
    </recommendedName>
    <alternativeName>
        <fullName evidence="7">tRNA(Ile)-2-lysyl-cytidine synthase</fullName>
    </alternativeName>
    <alternativeName>
        <fullName evidence="7">tRNA(Ile)-lysidine synthetase</fullName>
    </alternativeName>
</protein>
<dbReference type="SUPFAM" id="SSF82829">
    <property type="entry name" value="MesJ substrate recognition domain-like"/>
    <property type="match status" value="1"/>
</dbReference>
<comment type="similarity">
    <text evidence="7">Belongs to the tRNA(Ile)-lysidine synthase family.</text>
</comment>
<dbReference type="EMBL" id="CP159290">
    <property type="protein sequence ID" value="XCH30551.1"/>
    <property type="molecule type" value="Genomic_DNA"/>
</dbReference>
<feature type="binding site" evidence="7">
    <location>
        <begin position="33"/>
        <end position="38"/>
    </location>
    <ligand>
        <name>ATP</name>
        <dbReference type="ChEBI" id="CHEBI:30616"/>
    </ligand>
</feature>
<comment type="catalytic activity">
    <reaction evidence="6 7">
        <text>cytidine(34) in tRNA(Ile2) + L-lysine + ATP = lysidine(34) in tRNA(Ile2) + AMP + diphosphate + H(+)</text>
        <dbReference type="Rhea" id="RHEA:43744"/>
        <dbReference type="Rhea" id="RHEA-COMP:10625"/>
        <dbReference type="Rhea" id="RHEA-COMP:10670"/>
        <dbReference type="ChEBI" id="CHEBI:15378"/>
        <dbReference type="ChEBI" id="CHEBI:30616"/>
        <dbReference type="ChEBI" id="CHEBI:32551"/>
        <dbReference type="ChEBI" id="CHEBI:33019"/>
        <dbReference type="ChEBI" id="CHEBI:82748"/>
        <dbReference type="ChEBI" id="CHEBI:83665"/>
        <dbReference type="ChEBI" id="CHEBI:456215"/>
        <dbReference type="EC" id="6.3.4.19"/>
    </reaction>
</comment>
<comment type="subcellular location">
    <subcellularLocation>
        <location evidence="7">Cytoplasm</location>
    </subcellularLocation>
</comment>
<comment type="domain">
    <text evidence="7">The N-terminal region contains the highly conserved SGGXDS motif, predicted to be a P-loop motif involved in ATP binding.</text>
</comment>
<dbReference type="GO" id="GO:0005737">
    <property type="term" value="C:cytoplasm"/>
    <property type="evidence" value="ECO:0007669"/>
    <property type="project" value="UniProtKB-SubCell"/>
</dbReference>
<dbReference type="GO" id="GO:0006400">
    <property type="term" value="P:tRNA modification"/>
    <property type="evidence" value="ECO:0007669"/>
    <property type="project" value="UniProtKB-UniRule"/>
</dbReference>
<dbReference type="CDD" id="cd01992">
    <property type="entry name" value="TilS_N"/>
    <property type="match status" value="1"/>
</dbReference>
<feature type="region of interest" description="Disordered" evidence="8">
    <location>
        <begin position="350"/>
        <end position="380"/>
    </location>
</feature>
<dbReference type="RefSeq" id="WP_353708442.1">
    <property type="nucleotide sequence ID" value="NZ_CP159290.1"/>
</dbReference>
<feature type="domain" description="tRNA(Ile)-lysidine synthase substrate-binding" evidence="10">
    <location>
        <begin position="283"/>
        <end position="347"/>
    </location>
</feature>
<evidence type="ECO:0000256" key="4">
    <source>
        <dbReference type="ARBA" id="ARBA00022741"/>
    </source>
</evidence>
<accession>A0AAU8G351</accession>
<evidence type="ECO:0000256" key="5">
    <source>
        <dbReference type="ARBA" id="ARBA00022840"/>
    </source>
</evidence>
<dbReference type="SUPFAM" id="SSF52402">
    <property type="entry name" value="Adenine nucleotide alpha hydrolases-like"/>
    <property type="match status" value="1"/>
</dbReference>
<dbReference type="PANTHER" id="PTHR43033:SF1">
    <property type="entry name" value="TRNA(ILE)-LYSIDINE SYNTHASE-RELATED"/>
    <property type="match status" value="1"/>
</dbReference>
<dbReference type="NCBIfam" id="TIGR02432">
    <property type="entry name" value="lysidine_TilS_N"/>
    <property type="match status" value="1"/>
</dbReference>
<dbReference type="InterPro" id="IPR015262">
    <property type="entry name" value="tRNA_Ile_lys_synt_subst-bd"/>
</dbReference>
<evidence type="ECO:0000259" key="9">
    <source>
        <dbReference type="Pfam" id="PF01171"/>
    </source>
</evidence>
<keyword evidence="3 7" id="KW-0819">tRNA processing</keyword>
<dbReference type="GO" id="GO:0032267">
    <property type="term" value="F:tRNA(Ile)-lysidine synthase activity"/>
    <property type="evidence" value="ECO:0007669"/>
    <property type="project" value="UniProtKB-EC"/>
</dbReference>
<evidence type="ECO:0000256" key="7">
    <source>
        <dbReference type="HAMAP-Rule" id="MF_01161"/>
    </source>
</evidence>
<evidence type="ECO:0000256" key="3">
    <source>
        <dbReference type="ARBA" id="ARBA00022694"/>
    </source>
</evidence>
<feature type="domain" description="tRNA(Ile)-lysidine/2-thiocytidine synthase N-terminal" evidence="9">
    <location>
        <begin position="28"/>
        <end position="191"/>
    </location>
</feature>
<dbReference type="Gene3D" id="3.40.50.620">
    <property type="entry name" value="HUPs"/>
    <property type="match status" value="1"/>
</dbReference>
<dbReference type="EC" id="6.3.4.19" evidence="7"/>
<proteinExistence type="inferred from homology"/>
<organism evidence="11">
    <name type="scientific">Cellulosimicrobium sp. ES-005</name>
    <dbReference type="NCBI Taxonomy" id="3163031"/>
    <lineage>
        <taxon>Bacteria</taxon>
        <taxon>Bacillati</taxon>
        <taxon>Actinomycetota</taxon>
        <taxon>Actinomycetes</taxon>
        <taxon>Micrococcales</taxon>
        <taxon>Promicromonosporaceae</taxon>
        <taxon>Cellulosimicrobium</taxon>
    </lineage>
</organism>
<evidence type="ECO:0000256" key="1">
    <source>
        <dbReference type="ARBA" id="ARBA00022490"/>
    </source>
</evidence>
<dbReference type="Pfam" id="PF09179">
    <property type="entry name" value="TilS"/>
    <property type="match status" value="1"/>
</dbReference>
<dbReference type="InterPro" id="IPR014729">
    <property type="entry name" value="Rossmann-like_a/b/a_fold"/>
</dbReference>
<evidence type="ECO:0000259" key="10">
    <source>
        <dbReference type="Pfam" id="PF09179"/>
    </source>
</evidence>
<dbReference type="Gene3D" id="1.20.59.20">
    <property type="match status" value="1"/>
</dbReference>
<sequence length="380" mass="38305">MGGPAPVVATARRAVRGALGDLDRGDLVLVACSGGADSTALAAATAFVAPRLGLRAGAVVVDHGLQAGSAGVAADAAERCRGLGLDPVEVRRVVVPESGDGPEAAARAARYAALDAAASEHGAAAVLLGHTCDDQAETVLLGLARGAGARSLAGMAPRRGVHRRPFLALRRGDTEAVCRTLGLAWWDDPTNGLPGDDATRPGATAPPLRSQVRARVVPALVDVLGPGAVPALARTADLLRDDADLLDALAADLLVTALVATPDDGEGGPVGEPAASGAENVVLDAGVLATAHPALRRRALRTAALRAGCPAGDLFAVHVDALDALVTVWRGQGPVHLPGDLRAARACGRLSLGPDATPRRSIPPRTPTILSTPTTPTPQE</sequence>
<dbReference type="InterPro" id="IPR012094">
    <property type="entry name" value="tRNA_Ile_lys_synt"/>
</dbReference>
<evidence type="ECO:0000256" key="8">
    <source>
        <dbReference type="SAM" id="MobiDB-lite"/>
    </source>
</evidence>
<dbReference type="PANTHER" id="PTHR43033">
    <property type="entry name" value="TRNA(ILE)-LYSIDINE SYNTHASE-RELATED"/>
    <property type="match status" value="1"/>
</dbReference>
<comment type="function">
    <text evidence="7">Ligates lysine onto the cytidine present at position 34 of the AUA codon-specific tRNA(Ile) that contains the anticodon CAU, in an ATP-dependent manner. Cytidine is converted to lysidine, thus changing the amino acid specificity of the tRNA from methionine to isoleucine.</text>
</comment>
<dbReference type="Pfam" id="PF01171">
    <property type="entry name" value="ATP_bind_3"/>
    <property type="match status" value="1"/>
</dbReference>
<keyword evidence="5 7" id="KW-0067">ATP-binding</keyword>
<dbReference type="GO" id="GO:0005524">
    <property type="term" value="F:ATP binding"/>
    <property type="evidence" value="ECO:0007669"/>
    <property type="project" value="UniProtKB-UniRule"/>
</dbReference>
<keyword evidence="4 7" id="KW-0547">Nucleotide-binding</keyword>
<dbReference type="HAMAP" id="MF_01161">
    <property type="entry name" value="tRNA_Ile_lys_synt"/>
    <property type="match status" value="1"/>
</dbReference>
<evidence type="ECO:0000256" key="2">
    <source>
        <dbReference type="ARBA" id="ARBA00022598"/>
    </source>
</evidence>
<dbReference type="InterPro" id="IPR012795">
    <property type="entry name" value="tRNA_Ile_lys_synt_N"/>
</dbReference>
<evidence type="ECO:0000256" key="6">
    <source>
        <dbReference type="ARBA" id="ARBA00048539"/>
    </source>
</evidence>
<gene>
    <name evidence="7 11" type="primary">tilS</name>
    <name evidence="11" type="ORF">ABRQ22_02345</name>
</gene>